<evidence type="ECO:0000256" key="8">
    <source>
        <dbReference type="PIRNR" id="PIRNR003107"/>
    </source>
</evidence>
<evidence type="ECO:0000313" key="10">
    <source>
        <dbReference type="EMBL" id="NDV61350.1"/>
    </source>
</evidence>
<keyword evidence="4 8" id="KW-0813">Transport</keyword>
<dbReference type="SUPFAM" id="SSF109755">
    <property type="entry name" value="PhoU-like"/>
    <property type="match status" value="1"/>
</dbReference>
<organism evidence="10 11">
    <name type="scientific">Oceanipulchritudo coccoides</name>
    <dbReference type="NCBI Taxonomy" id="2706888"/>
    <lineage>
        <taxon>Bacteria</taxon>
        <taxon>Pseudomonadati</taxon>
        <taxon>Verrucomicrobiota</taxon>
        <taxon>Opitutia</taxon>
        <taxon>Puniceicoccales</taxon>
        <taxon>Oceanipulchritudinaceae</taxon>
        <taxon>Oceanipulchritudo</taxon>
    </lineage>
</organism>
<accession>A0A6B2M0S8</accession>
<comment type="similarity">
    <text evidence="2 8">Belongs to the PhoU family.</text>
</comment>
<evidence type="ECO:0000256" key="5">
    <source>
        <dbReference type="ARBA" id="ARBA00022490"/>
    </source>
</evidence>
<dbReference type="InterPro" id="IPR028366">
    <property type="entry name" value="PhoU"/>
</dbReference>
<feature type="domain" description="PhoU" evidence="9">
    <location>
        <begin position="17"/>
        <end position="103"/>
    </location>
</feature>
<dbReference type="GO" id="GO:0030643">
    <property type="term" value="P:intracellular phosphate ion homeostasis"/>
    <property type="evidence" value="ECO:0007669"/>
    <property type="project" value="InterPro"/>
</dbReference>
<keyword evidence="5 8" id="KW-0963">Cytoplasm</keyword>
<gene>
    <name evidence="10" type="primary">phoU</name>
    <name evidence="10" type="ORF">G0Q06_02670</name>
</gene>
<keyword evidence="6 8" id="KW-0592">Phosphate transport</keyword>
<dbReference type="PANTHER" id="PTHR42930">
    <property type="entry name" value="PHOSPHATE-SPECIFIC TRANSPORT SYSTEM ACCESSORY PROTEIN PHOU"/>
    <property type="match status" value="1"/>
</dbReference>
<evidence type="ECO:0000313" key="11">
    <source>
        <dbReference type="Proteomes" id="UP000478417"/>
    </source>
</evidence>
<dbReference type="Proteomes" id="UP000478417">
    <property type="component" value="Unassembled WGS sequence"/>
</dbReference>
<dbReference type="Gene3D" id="1.20.58.220">
    <property type="entry name" value="Phosphate transport system protein phou homolog 2, domain 2"/>
    <property type="match status" value="2"/>
</dbReference>
<evidence type="ECO:0000256" key="4">
    <source>
        <dbReference type="ARBA" id="ARBA00022448"/>
    </source>
</evidence>
<dbReference type="EMBL" id="JAAGNX010000001">
    <property type="protein sequence ID" value="NDV61350.1"/>
    <property type="molecule type" value="Genomic_DNA"/>
</dbReference>
<dbReference type="Pfam" id="PF01895">
    <property type="entry name" value="PhoU"/>
    <property type="match status" value="2"/>
</dbReference>
<evidence type="ECO:0000256" key="6">
    <source>
        <dbReference type="ARBA" id="ARBA00022592"/>
    </source>
</evidence>
<evidence type="ECO:0000256" key="2">
    <source>
        <dbReference type="ARBA" id="ARBA00008107"/>
    </source>
</evidence>
<comment type="subcellular location">
    <subcellularLocation>
        <location evidence="1 8">Cytoplasm</location>
    </subcellularLocation>
</comment>
<sequence length="219" mass="24516">MKRFFHSELETMRSHLLLMGEKANAALEKGVQSLTEKDLELAKTVIREDDDIDALEIEIDHEATRYLTLRSPVASDLRLITVAIKASHDLERVGDEARNIAKRSKKLMTKGAVVSDLLNIPDMAQMAGGMLQDALQCFIAEDPEKAYAVLAKDSEVDALNKENFKGLIKQAKLDPEEINKYLDLIFISKSLERIADHATNLAEEVIFLTTGKETRHQGL</sequence>
<dbReference type="GO" id="GO:0005737">
    <property type="term" value="C:cytoplasm"/>
    <property type="evidence" value="ECO:0007669"/>
    <property type="project" value="UniProtKB-SubCell"/>
</dbReference>
<dbReference type="PIRSF" id="PIRSF003107">
    <property type="entry name" value="PhoU"/>
    <property type="match status" value="1"/>
</dbReference>
<protein>
    <recommendedName>
        <fullName evidence="8">Phosphate-specific transport system accessory protein PhoU</fullName>
    </recommendedName>
</protein>
<comment type="subunit">
    <text evidence="3 8">Homodimer.</text>
</comment>
<keyword evidence="11" id="KW-1185">Reference proteome</keyword>
<dbReference type="RefSeq" id="WP_163962203.1">
    <property type="nucleotide sequence ID" value="NZ_JAAGNX010000001.1"/>
</dbReference>
<dbReference type="AlphaFoldDB" id="A0A6B2M0S8"/>
<evidence type="ECO:0000256" key="7">
    <source>
        <dbReference type="ARBA" id="ARBA00056181"/>
    </source>
</evidence>
<dbReference type="InterPro" id="IPR026022">
    <property type="entry name" value="PhoU_dom"/>
</dbReference>
<dbReference type="InterPro" id="IPR038078">
    <property type="entry name" value="PhoU-like_sf"/>
</dbReference>
<evidence type="ECO:0000259" key="9">
    <source>
        <dbReference type="Pfam" id="PF01895"/>
    </source>
</evidence>
<dbReference type="GO" id="GO:0045936">
    <property type="term" value="P:negative regulation of phosphate metabolic process"/>
    <property type="evidence" value="ECO:0007669"/>
    <property type="project" value="InterPro"/>
</dbReference>
<evidence type="ECO:0000256" key="3">
    <source>
        <dbReference type="ARBA" id="ARBA00011738"/>
    </source>
</evidence>
<dbReference type="FunFam" id="1.20.58.220:FF:000004">
    <property type="entry name" value="Phosphate-specific transport system accessory protein PhoU"/>
    <property type="match status" value="1"/>
</dbReference>
<dbReference type="GO" id="GO:0006817">
    <property type="term" value="P:phosphate ion transport"/>
    <property type="evidence" value="ECO:0007669"/>
    <property type="project" value="UniProtKB-KW"/>
</dbReference>
<feature type="domain" description="PhoU" evidence="9">
    <location>
        <begin position="120"/>
        <end position="205"/>
    </location>
</feature>
<dbReference type="PANTHER" id="PTHR42930:SF3">
    <property type="entry name" value="PHOSPHATE-SPECIFIC TRANSPORT SYSTEM ACCESSORY PROTEIN PHOU"/>
    <property type="match status" value="1"/>
</dbReference>
<comment type="caution">
    <text evidence="10">The sequence shown here is derived from an EMBL/GenBank/DDBJ whole genome shotgun (WGS) entry which is preliminary data.</text>
</comment>
<dbReference type="NCBIfam" id="TIGR02135">
    <property type="entry name" value="phoU_full"/>
    <property type="match status" value="1"/>
</dbReference>
<comment type="function">
    <text evidence="7 8">Plays a role in the regulation of phosphate uptake.</text>
</comment>
<evidence type="ECO:0000256" key="1">
    <source>
        <dbReference type="ARBA" id="ARBA00004496"/>
    </source>
</evidence>
<proteinExistence type="inferred from homology"/>
<reference evidence="10 11" key="1">
    <citation type="submission" date="2020-02" db="EMBL/GenBank/DDBJ databases">
        <title>Albibacoteraceae fam. nov., the first described family within the subdivision 4 Verrucomicrobia.</title>
        <authorList>
            <person name="Xi F."/>
        </authorList>
    </citation>
    <scope>NUCLEOTIDE SEQUENCE [LARGE SCALE GENOMIC DNA]</scope>
    <source>
        <strain evidence="10 11">CK1056</strain>
    </source>
</reference>
<name>A0A6B2M0S8_9BACT</name>